<dbReference type="InterPro" id="IPR038404">
    <property type="entry name" value="TRAP_DctP_sf"/>
</dbReference>
<keyword evidence="3" id="KW-1185">Reference proteome</keyword>
<protein>
    <submittedName>
        <fullName evidence="2">TRAP-type C4-dicarboxylate transport system periplasmic component-like protein</fullName>
    </submittedName>
</protein>
<name>A0A0S6WA82_VECG1</name>
<keyword evidence="1" id="KW-0732">Signal</keyword>
<dbReference type="InterPro" id="IPR018389">
    <property type="entry name" value="DctP_fam"/>
</dbReference>
<proteinExistence type="predicted"/>
<organism evidence="2">
    <name type="scientific">Vecturithrix granuli</name>
    <dbReference type="NCBI Taxonomy" id="1499967"/>
    <lineage>
        <taxon>Bacteria</taxon>
        <taxon>Candidatus Moduliflexota</taxon>
        <taxon>Candidatus Vecturitrichia</taxon>
        <taxon>Candidatus Vecturitrichales</taxon>
        <taxon>Candidatus Vecturitrichaceae</taxon>
        <taxon>Candidatus Vecturithrix</taxon>
    </lineage>
</organism>
<dbReference type="NCBIfam" id="NF037995">
    <property type="entry name" value="TRAP_S1"/>
    <property type="match status" value="1"/>
</dbReference>
<gene>
    <name evidence="2" type="ORF">U27_01928</name>
</gene>
<accession>A0A0S6WA82</accession>
<dbReference type="GO" id="GO:0055085">
    <property type="term" value="P:transmembrane transport"/>
    <property type="evidence" value="ECO:0007669"/>
    <property type="project" value="InterPro"/>
</dbReference>
<dbReference type="Pfam" id="PF03480">
    <property type="entry name" value="DctP"/>
    <property type="match status" value="1"/>
</dbReference>
<evidence type="ECO:0000313" key="3">
    <source>
        <dbReference type="Proteomes" id="UP000030661"/>
    </source>
</evidence>
<reference evidence="2" key="1">
    <citation type="journal article" date="2015" name="PeerJ">
        <title>First genomic representation of candidate bacterial phylum KSB3 points to enhanced environmental sensing as a trigger of wastewater bulking.</title>
        <authorList>
            <person name="Sekiguchi Y."/>
            <person name="Ohashi A."/>
            <person name="Parks D.H."/>
            <person name="Yamauchi T."/>
            <person name="Tyson G.W."/>
            <person name="Hugenholtz P."/>
        </authorList>
    </citation>
    <scope>NUCLEOTIDE SEQUENCE [LARGE SCALE GENOMIC DNA]</scope>
</reference>
<dbReference type="PANTHER" id="PTHR33376:SF4">
    <property type="entry name" value="SIALIC ACID-BINDING PERIPLASMIC PROTEIN SIAP"/>
    <property type="match status" value="1"/>
</dbReference>
<sequence>MKTFMAFILLTMIAVTQVGAQMLPKMRISVENAPSHVQTKAVQGFAEELQQQLAGRIAVEFYSNAQLFRDNDVIQALMHGKVEMAVPGTWQFDRFDPNVGIFLLPIFYGRSAQTYYAILAGKIGDAINGKIEERLHLKVVGRWLDLGHAHLFSIGKPIVRYEDIRDMRIRVAGGIANELRIQALGGIPTSIAWPDLPAYLQQGTVDGILTSYETIRSAKLWEYGVNYGFEDREYFPQYIPLIRLSFWNKLPGDIQEIVLTTWDKHVDPAREKAAAMQTQAKAILLEQGVKIIVPDEDAIEQQRYALLSRQDEFVARMNIDPELVKQLLEAFREEGL</sequence>
<dbReference type="Proteomes" id="UP000030661">
    <property type="component" value="Unassembled WGS sequence"/>
</dbReference>
<dbReference type="Gene3D" id="3.40.190.170">
    <property type="entry name" value="Bacterial extracellular solute-binding protein, family 7"/>
    <property type="match status" value="1"/>
</dbReference>
<dbReference type="PANTHER" id="PTHR33376">
    <property type="match status" value="1"/>
</dbReference>
<dbReference type="CDD" id="cd13605">
    <property type="entry name" value="PBP2_TRAP_DctP_like_2"/>
    <property type="match status" value="1"/>
</dbReference>
<dbReference type="HOGENOM" id="CLU_036176_1_3_0"/>
<evidence type="ECO:0000313" key="2">
    <source>
        <dbReference type="EMBL" id="GAK55097.1"/>
    </source>
</evidence>
<dbReference type="STRING" id="1499967.U27_01928"/>
<evidence type="ECO:0000256" key="1">
    <source>
        <dbReference type="ARBA" id="ARBA00022729"/>
    </source>
</evidence>
<dbReference type="eggNOG" id="COG1638">
    <property type="taxonomic scope" value="Bacteria"/>
</dbReference>
<dbReference type="EMBL" id="DF820463">
    <property type="protein sequence ID" value="GAK55097.1"/>
    <property type="molecule type" value="Genomic_DNA"/>
</dbReference>
<dbReference type="AlphaFoldDB" id="A0A0S6WA82"/>